<sequence length="77" mass="8097">MALCWVDVQAEVRTRDATAEIGCGALLAIACCEATFQPMRHTVTETGSVVAAVVIVVVALPTCTSSLFTLIARCAIR</sequence>
<evidence type="ECO:0000313" key="3">
    <source>
        <dbReference type="Proteomes" id="UP000799441"/>
    </source>
</evidence>
<dbReference type="Proteomes" id="UP000799441">
    <property type="component" value="Unassembled WGS sequence"/>
</dbReference>
<keyword evidence="3" id="KW-1185">Reference proteome</keyword>
<reference evidence="2" key="1">
    <citation type="journal article" date="2020" name="Stud. Mycol.">
        <title>101 Dothideomycetes genomes: a test case for predicting lifestyles and emergence of pathogens.</title>
        <authorList>
            <person name="Haridas S."/>
            <person name="Albert R."/>
            <person name="Binder M."/>
            <person name="Bloem J."/>
            <person name="Labutti K."/>
            <person name="Salamov A."/>
            <person name="Andreopoulos B."/>
            <person name="Baker S."/>
            <person name="Barry K."/>
            <person name="Bills G."/>
            <person name="Bluhm B."/>
            <person name="Cannon C."/>
            <person name="Castanera R."/>
            <person name="Culley D."/>
            <person name="Daum C."/>
            <person name="Ezra D."/>
            <person name="Gonzalez J."/>
            <person name="Henrissat B."/>
            <person name="Kuo A."/>
            <person name="Liang C."/>
            <person name="Lipzen A."/>
            <person name="Lutzoni F."/>
            <person name="Magnuson J."/>
            <person name="Mondo S."/>
            <person name="Nolan M."/>
            <person name="Ohm R."/>
            <person name="Pangilinan J."/>
            <person name="Park H.-J."/>
            <person name="Ramirez L."/>
            <person name="Alfaro M."/>
            <person name="Sun H."/>
            <person name="Tritt A."/>
            <person name="Yoshinaga Y."/>
            <person name="Zwiers L.-H."/>
            <person name="Turgeon B."/>
            <person name="Goodwin S."/>
            <person name="Spatafora J."/>
            <person name="Crous P."/>
            <person name="Grigoriev I."/>
        </authorList>
    </citation>
    <scope>NUCLEOTIDE SEQUENCE</scope>
    <source>
        <strain evidence="2">CBS 116435</strain>
    </source>
</reference>
<keyword evidence="1" id="KW-1133">Transmembrane helix</keyword>
<protein>
    <submittedName>
        <fullName evidence="2">Uncharacterized protein</fullName>
    </submittedName>
</protein>
<proteinExistence type="predicted"/>
<name>A0A9P4QA33_9PEZI</name>
<dbReference type="AlphaFoldDB" id="A0A9P4QA33"/>
<gene>
    <name evidence="2" type="ORF">K431DRAFT_283726</name>
</gene>
<keyword evidence="1" id="KW-0812">Transmembrane</keyword>
<accession>A0A9P4QA33</accession>
<keyword evidence="1" id="KW-0472">Membrane</keyword>
<comment type="caution">
    <text evidence="2">The sequence shown here is derived from an EMBL/GenBank/DDBJ whole genome shotgun (WGS) entry which is preliminary data.</text>
</comment>
<evidence type="ECO:0000313" key="2">
    <source>
        <dbReference type="EMBL" id="KAF2722589.1"/>
    </source>
</evidence>
<dbReference type="EMBL" id="MU003781">
    <property type="protein sequence ID" value="KAF2722589.1"/>
    <property type="molecule type" value="Genomic_DNA"/>
</dbReference>
<feature type="transmembrane region" description="Helical" evidence="1">
    <location>
        <begin position="49"/>
        <end position="72"/>
    </location>
</feature>
<organism evidence="2 3">
    <name type="scientific">Polychaeton citri CBS 116435</name>
    <dbReference type="NCBI Taxonomy" id="1314669"/>
    <lineage>
        <taxon>Eukaryota</taxon>
        <taxon>Fungi</taxon>
        <taxon>Dikarya</taxon>
        <taxon>Ascomycota</taxon>
        <taxon>Pezizomycotina</taxon>
        <taxon>Dothideomycetes</taxon>
        <taxon>Dothideomycetidae</taxon>
        <taxon>Capnodiales</taxon>
        <taxon>Capnodiaceae</taxon>
        <taxon>Polychaeton</taxon>
    </lineage>
</organism>
<evidence type="ECO:0000256" key="1">
    <source>
        <dbReference type="SAM" id="Phobius"/>
    </source>
</evidence>